<keyword evidence="4 5" id="KW-0134">Cell wall</keyword>
<name>A0A0K9NL56_ZOSMR</name>
<sequence length="379" mass="42389">MRNEYVINVADEIENTTRVKQLLMVCLDGSPPAYHLSPGFGIGVDNWLVQFEGGGWCNNVTKCLARRKTRMGSSKAMLKKLAFSGILSNNPKHNPDFYNWNKVKVRYCDGSSFTGDVEEVDPETKLYYRGARVFLAVIDDLKANGMNQAANAIISGCSAGGLTSIIHCDHFRSLLPENTNVKCISDAGYFINEKDVSGMQRMQSFYKDLLHTHQSTKNLPSSCTSKMSPELCFFPENMVQEIKTPLFILNAAYDSWQIKNSLAPGVADPNGTWHECKTDIRLCSSSQIRTIQGFRLDFLIALSKIGRAASGGLFINSCYAHCQSETQETWFAEDSPVLGQTTIAEAVGEWYFGRNQFQTIDCPYPCDSTCHNRVFEDNY</sequence>
<protein>
    <recommendedName>
        <fullName evidence="5">Pectin acetylesterase</fullName>
        <ecNumber evidence="5">3.1.1.-</ecNumber>
    </recommendedName>
</protein>
<dbReference type="GO" id="GO:0009505">
    <property type="term" value="C:plant-type cell wall"/>
    <property type="evidence" value="ECO:0000318"/>
    <property type="project" value="GO_Central"/>
</dbReference>
<comment type="caution">
    <text evidence="6">The sequence shown here is derived from an EMBL/GenBank/DDBJ whole genome shotgun (WGS) entry which is preliminary data.</text>
</comment>
<keyword evidence="7" id="KW-1185">Reference proteome</keyword>
<comment type="subcellular location">
    <subcellularLocation>
        <location evidence="2 5">Secreted</location>
        <location evidence="2 5">Cell wall</location>
    </subcellularLocation>
</comment>
<keyword evidence="5" id="KW-0378">Hydrolase</keyword>
<dbReference type="PANTHER" id="PTHR21562:SF93">
    <property type="entry name" value="PECTIN ACETYLESTERASE 8"/>
    <property type="match status" value="1"/>
</dbReference>
<evidence type="ECO:0000256" key="2">
    <source>
        <dbReference type="ARBA" id="ARBA00004191"/>
    </source>
</evidence>
<dbReference type="STRING" id="29655.A0A0K9NL56"/>
<dbReference type="OMA" id="LSPGMCF"/>
<evidence type="ECO:0000256" key="3">
    <source>
        <dbReference type="ARBA" id="ARBA00005784"/>
    </source>
</evidence>
<dbReference type="AlphaFoldDB" id="A0A0K9NL56"/>
<dbReference type="Pfam" id="PF03283">
    <property type="entry name" value="PAE"/>
    <property type="match status" value="1"/>
</dbReference>
<dbReference type="Proteomes" id="UP000036987">
    <property type="component" value="Unassembled WGS sequence"/>
</dbReference>
<dbReference type="GO" id="GO:0071555">
    <property type="term" value="P:cell wall organization"/>
    <property type="evidence" value="ECO:0000318"/>
    <property type="project" value="GO_Central"/>
</dbReference>
<reference evidence="7" key="1">
    <citation type="journal article" date="2016" name="Nature">
        <title>The genome of the seagrass Zostera marina reveals angiosperm adaptation to the sea.</title>
        <authorList>
            <person name="Olsen J.L."/>
            <person name="Rouze P."/>
            <person name="Verhelst B."/>
            <person name="Lin Y.-C."/>
            <person name="Bayer T."/>
            <person name="Collen J."/>
            <person name="Dattolo E."/>
            <person name="De Paoli E."/>
            <person name="Dittami S."/>
            <person name="Maumus F."/>
            <person name="Michel G."/>
            <person name="Kersting A."/>
            <person name="Lauritano C."/>
            <person name="Lohaus R."/>
            <person name="Toepel M."/>
            <person name="Tonon T."/>
            <person name="Vanneste K."/>
            <person name="Amirebrahimi M."/>
            <person name="Brakel J."/>
            <person name="Bostroem C."/>
            <person name="Chovatia M."/>
            <person name="Grimwood J."/>
            <person name="Jenkins J.W."/>
            <person name="Jueterbock A."/>
            <person name="Mraz A."/>
            <person name="Stam W.T."/>
            <person name="Tice H."/>
            <person name="Bornberg-Bauer E."/>
            <person name="Green P.J."/>
            <person name="Pearson G.A."/>
            <person name="Procaccini G."/>
            <person name="Duarte C.M."/>
            <person name="Schmutz J."/>
            <person name="Reusch T.B.H."/>
            <person name="Van de Peer Y."/>
        </authorList>
    </citation>
    <scope>NUCLEOTIDE SEQUENCE [LARGE SCALE GENOMIC DNA]</scope>
    <source>
        <strain evidence="7">cv. Finnish</strain>
    </source>
</reference>
<gene>
    <name evidence="6" type="ORF">ZOSMA_85G00760</name>
</gene>
<proteinExistence type="inferred from homology"/>
<evidence type="ECO:0000256" key="5">
    <source>
        <dbReference type="RuleBase" id="RU363114"/>
    </source>
</evidence>
<comment type="similarity">
    <text evidence="3 5">Belongs to the pectinacetylesterase family.</text>
</comment>
<evidence type="ECO:0000313" key="7">
    <source>
        <dbReference type="Proteomes" id="UP000036987"/>
    </source>
</evidence>
<dbReference type="InterPro" id="IPR004963">
    <property type="entry name" value="PAE/NOTUM"/>
</dbReference>
<keyword evidence="5" id="KW-0964">Secreted</keyword>
<keyword evidence="5" id="KW-0961">Cell wall biogenesis/degradation</keyword>
<dbReference type="EMBL" id="LFYR01002060">
    <property type="protein sequence ID" value="KMZ57509.1"/>
    <property type="molecule type" value="Genomic_DNA"/>
</dbReference>
<evidence type="ECO:0000256" key="4">
    <source>
        <dbReference type="ARBA" id="ARBA00022512"/>
    </source>
</evidence>
<evidence type="ECO:0000313" key="6">
    <source>
        <dbReference type="EMBL" id="KMZ57509.1"/>
    </source>
</evidence>
<comment type="function">
    <text evidence="1 5">Hydrolyzes acetyl esters in homogalacturonan regions of pectin. In type I primary cell wall, galacturonic acid residues of pectin can be acetylated at the O-2 and O-3 positions. Decreasing the degree of acetylation of pectin gels in vitro alters their physical properties.</text>
</comment>
<dbReference type="OrthoDB" id="2015280at2759"/>
<organism evidence="6 7">
    <name type="scientific">Zostera marina</name>
    <name type="common">Eelgrass</name>
    <dbReference type="NCBI Taxonomy" id="29655"/>
    <lineage>
        <taxon>Eukaryota</taxon>
        <taxon>Viridiplantae</taxon>
        <taxon>Streptophyta</taxon>
        <taxon>Embryophyta</taxon>
        <taxon>Tracheophyta</taxon>
        <taxon>Spermatophyta</taxon>
        <taxon>Magnoliopsida</taxon>
        <taxon>Liliopsida</taxon>
        <taxon>Zosteraceae</taxon>
        <taxon>Zostera</taxon>
    </lineage>
</organism>
<dbReference type="EC" id="3.1.1.-" evidence="5"/>
<evidence type="ECO:0000256" key="1">
    <source>
        <dbReference type="ARBA" id="ARBA00003534"/>
    </source>
</evidence>
<accession>A0A0K9NL56</accession>
<dbReference type="PANTHER" id="PTHR21562">
    <property type="entry name" value="NOTUM-RELATED"/>
    <property type="match status" value="1"/>
</dbReference>
<dbReference type="GO" id="GO:0052793">
    <property type="term" value="F:pectin acetylesterase activity"/>
    <property type="evidence" value="ECO:0000318"/>
    <property type="project" value="GO_Central"/>
</dbReference>